<dbReference type="Proteomes" id="UP000837803">
    <property type="component" value="Unassembled WGS sequence"/>
</dbReference>
<dbReference type="Pfam" id="PF00561">
    <property type="entry name" value="Abhydrolase_1"/>
    <property type="match status" value="1"/>
</dbReference>
<feature type="domain" description="AB hydrolase-1" evidence="3">
    <location>
        <begin position="33"/>
        <end position="294"/>
    </location>
</feature>
<sequence length="309" mass="34073">MRILFLLAVLSLGTTRLWAQNVYVRAYGTATNPALLYLHGGPGFNAASFEVTTAQELADRGFYVIVYDRRGEGRSKTVPAGYTFAESLADIDTILDQHAISSIILLGHSFGGILATHYASQHPERTTAVVLLSAPIDLQASLRTILGRSRALYESSNDSTNLAYIGMLEQMDTASLDYATYLFAHAMQNDLYRPAVSTPAADSLYASIARDTSAQRAKNAPAYLAVQGFYAHERYTMLDLTEQITALHTQGTPVYGLYGMEDGLFDPQQLDHIESLLGTDYFLCMESASHFPYVDQHARFLTTLTAWLK</sequence>
<name>A0ABM9B4A4_9BACT</name>
<dbReference type="InterPro" id="IPR002410">
    <property type="entry name" value="Peptidase_S33"/>
</dbReference>
<dbReference type="InterPro" id="IPR029058">
    <property type="entry name" value="AB_hydrolase_fold"/>
</dbReference>
<proteinExistence type="inferred from homology"/>
<protein>
    <submittedName>
        <fullName evidence="4">2-succinyl-6-hydroxy-2, 4-cyclohexadiene-1-carboxylate synthase</fullName>
        <ecNumber evidence="4">4.2.99.20</ecNumber>
    </submittedName>
</protein>
<keyword evidence="4" id="KW-0456">Lyase</keyword>
<dbReference type="Gene3D" id="3.40.50.1820">
    <property type="entry name" value="alpha/beta hydrolase"/>
    <property type="match status" value="1"/>
</dbReference>
<gene>
    <name evidence="4" type="primary">menH_6</name>
    <name evidence="4" type="ORF">LEM8419_03085</name>
</gene>
<dbReference type="SUPFAM" id="SSF53474">
    <property type="entry name" value="alpha/beta-Hydrolases"/>
    <property type="match status" value="1"/>
</dbReference>
<keyword evidence="5" id="KW-1185">Reference proteome</keyword>
<evidence type="ECO:0000313" key="5">
    <source>
        <dbReference type="Proteomes" id="UP000837803"/>
    </source>
</evidence>
<keyword evidence="2" id="KW-0378">Hydrolase</keyword>
<evidence type="ECO:0000259" key="3">
    <source>
        <dbReference type="Pfam" id="PF00561"/>
    </source>
</evidence>
<evidence type="ECO:0000256" key="1">
    <source>
        <dbReference type="ARBA" id="ARBA00010088"/>
    </source>
</evidence>
<dbReference type="PANTHER" id="PTHR43798:SF33">
    <property type="entry name" value="HYDROLASE, PUTATIVE (AFU_ORTHOLOGUE AFUA_2G14860)-RELATED"/>
    <property type="match status" value="1"/>
</dbReference>
<evidence type="ECO:0000313" key="4">
    <source>
        <dbReference type="EMBL" id="CAH1002168.1"/>
    </source>
</evidence>
<dbReference type="EC" id="4.2.99.20" evidence="4"/>
<dbReference type="PRINTS" id="PR00111">
    <property type="entry name" value="ABHYDROLASE"/>
</dbReference>
<dbReference type="GO" id="GO:0070205">
    <property type="term" value="F:2-succinyl-6-hydroxy-2,4-cyclohexadiene-1-carboxylate synthase activity"/>
    <property type="evidence" value="ECO:0007669"/>
    <property type="project" value="UniProtKB-EC"/>
</dbReference>
<dbReference type="PANTHER" id="PTHR43798">
    <property type="entry name" value="MONOACYLGLYCEROL LIPASE"/>
    <property type="match status" value="1"/>
</dbReference>
<comment type="similarity">
    <text evidence="1">Belongs to the peptidase S33 family.</text>
</comment>
<organism evidence="4 5">
    <name type="scientific">Neolewinella maritima</name>
    <dbReference type="NCBI Taxonomy" id="1383882"/>
    <lineage>
        <taxon>Bacteria</taxon>
        <taxon>Pseudomonadati</taxon>
        <taxon>Bacteroidota</taxon>
        <taxon>Saprospiria</taxon>
        <taxon>Saprospirales</taxon>
        <taxon>Lewinellaceae</taxon>
        <taxon>Neolewinella</taxon>
    </lineage>
</organism>
<dbReference type="EMBL" id="CAKLPZ010000004">
    <property type="protein sequence ID" value="CAH1002168.1"/>
    <property type="molecule type" value="Genomic_DNA"/>
</dbReference>
<dbReference type="InterPro" id="IPR050266">
    <property type="entry name" value="AB_hydrolase_sf"/>
</dbReference>
<dbReference type="PRINTS" id="PR00793">
    <property type="entry name" value="PROAMNOPTASE"/>
</dbReference>
<comment type="caution">
    <text evidence="4">The sequence shown here is derived from an EMBL/GenBank/DDBJ whole genome shotgun (WGS) entry which is preliminary data.</text>
</comment>
<evidence type="ECO:0000256" key="2">
    <source>
        <dbReference type="ARBA" id="ARBA00022801"/>
    </source>
</evidence>
<reference evidence="4" key="1">
    <citation type="submission" date="2021-12" db="EMBL/GenBank/DDBJ databases">
        <authorList>
            <person name="Rodrigo-Torres L."/>
            <person name="Arahal R. D."/>
            <person name="Lucena T."/>
        </authorList>
    </citation>
    <scope>NUCLEOTIDE SEQUENCE</scope>
    <source>
        <strain evidence="4">CECT 8419</strain>
    </source>
</reference>
<dbReference type="RefSeq" id="WP_238752025.1">
    <property type="nucleotide sequence ID" value="NZ_CAKLPZ010000004.1"/>
</dbReference>
<accession>A0ABM9B4A4</accession>
<dbReference type="InterPro" id="IPR000073">
    <property type="entry name" value="AB_hydrolase_1"/>
</dbReference>